<protein>
    <submittedName>
        <fullName evidence="2">Uncharacterized protein</fullName>
    </submittedName>
</protein>
<evidence type="ECO:0000313" key="3">
    <source>
        <dbReference type="Proteomes" id="UP000663722"/>
    </source>
</evidence>
<organism evidence="2 3">
    <name type="scientific">Desulfonema magnum</name>
    <dbReference type="NCBI Taxonomy" id="45655"/>
    <lineage>
        <taxon>Bacteria</taxon>
        <taxon>Pseudomonadati</taxon>
        <taxon>Thermodesulfobacteriota</taxon>
        <taxon>Desulfobacteria</taxon>
        <taxon>Desulfobacterales</taxon>
        <taxon>Desulfococcaceae</taxon>
        <taxon>Desulfonema</taxon>
    </lineage>
</organism>
<dbReference type="RefSeq" id="WP_207680640.1">
    <property type="nucleotide sequence ID" value="NZ_CP061800.1"/>
</dbReference>
<evidence type="ECO:0000313" key="2">
    <source>
        <dbReference type="EMBL" id="QTA93937.1"/>
    </source>
</evidence>
<reference evidence="2" key="1">
    <citation type="journal article" date="2021" name="Microb. Physiol.">
        <title>Proteogenomic Insights into the Physiology of Marine, Sulfate-Reducing, Filamentous Desulfonema limicola and Desulfonema magnum.</title>
        <authorList>
            <person name="Schnaars V."/>
            <person name="Wohlbrand L."/>
            <person name="Scheve S."/>
            <person name="Hinrichs C."/>
            <person name="Reinhardt R."/>
            <person name="Rabus R."/>
        </authorList>
    </citation>
    <scope>NUCLEOTIDE SEQUENCE</scope>
    <source>
        <strain evidence="2">4be13</strain>
    </source>
</reference>
<name>A0A975BZQ7_9BACT</name>
<dbReference type="KEGG" id="dmm:dnm_100450"/>
<proteinExistence type="predicted"/>
<evidence type="ECO:0000256" key="1">
    <source>
        <dbReference type="SAM" id="Coils"/>
    </source>
</evidence>
<accession>A0A975BZQ7</accession>
<keyword evidence="3" id="KW-1185">Reference proteome</keyword>
<feature type="coiled-coil region" evidence="1">
    <location>
        <begin position="32"/>
        <end position="59"/>
    </location>
</feature>
<gene>
    <name evidence="2" type="ORF">dnm_100450</name>
</gene>
<dbReference type="EMBL" id="CP061800">
    <property type="protein sequence ID" value="QTA93937.1"/>
    <property type="molecule type" value="Genomic_DNA"/>
</dbReference>
<dbReference type="Proteomes" id="UP000663722">
    <property type="component" value="Chromosome"/>
</dbReference>
<dbReference type="AlphaFoldDB" id="A0A975BZQ7"/>
<sequence>MKKQSVYAMSCELIDIEEKVARLEQSGEEYPVKAWKQIIADLKKRIENAQNDNTPINQEYQQINVEYLILLAKDVGVFHSKEEPKDGRMAERELIRRIEKQEHRNLKGPAKIVSLDQSGNICFKSIPPSESYEGKYISFVLQS</sequence>
<keyword evidence="1" id="KW-0175">Coiled coil</keyword>